<dbReference type="AlphaFoldDB" id="A0A9D2VXK6"/>
<comment type="caution">
    <text evidence="1">The sequence shown here is derived from an EMBL/GenBank/DDBJ whole genome shotgun (WGS) entry which is preliminary data.</text>
</comment>
<proteinExistence type="predicted"/>
<evidence type="ECO:0000313" key="2">
    <source>
        <dbReference type="Proteomes" id="UP000813420"/>
    </source>
</evidence>
<reference evidence="1" key="2">
    <citation type="submission" date="2021-09" db="EMBL/GenBank/DDBJ databases">
        <authorList>
            <person name="Gilroy R."/>
        </authorList>
    </citation>
    <scope>NUCLEOTIDE SEQUENCE</scope>
    <source>
        <strain evidence="1">USAMLcec4-12693</strain>
    </source>
</reference>
<dbReference type="RefSeq" id="WP_227709045.1">
    <property type="nucleotide sequence ID" value="NZ_DYXE01000046.1"/>
</dbReference>
<accession>A0A9D2VXK6</accession>
<organism evidence="1 2">
    <name type="scientific">Merdimonas faecis</name>
    <dbReference type="NCBI Taxonomy" id="1653435"/>
    <lineage>
        <taxon>Bacteria</taxon>
        <taxon>Bacillati</taxon>
        <taxon>Bacillota</taxon>
        <taxon>Clostridia</taxon>
        <taxon>Lachnospirales</taxon>
        <taxon>Lachnospiraceae</taxon>
        <taxon>Merdimonas</taxon>
    </lineage>
</organism>
<dbReference type="SUPFAM" id="SSF52309">
    <property type="entry name" value="N-(deoxy)ribosyltransferase-like"/>
    <property type="match status" value="1"/>
</dbReference>
<reference evidence="1" key="1">
    <citation type="journal article" date="2021" name="PeerJ">
        <title>Extensive microbial diversity within the chicken gut microbiome revealed by metagenomics and culture.</title>
        <authorList>
            <person name="Gilroy R."/>
            <person name="Ravi A."/>
            <person name="Getino M."/>
            <person name="Pursley I."/>
            <person name="Horton D.L."/>
            <person name="Alikhan N.F."/>
            <person name="Baker D."/>
            <person name="Gharbi K."/>
            <person name="Hall N."/>
            <person name="Watson M."/>
            <person name="Adriaenssens E.M."/>
            <person name="Foster-Nyarko E."/>
            <person name="Jarju S."/>
            <person name="Secka A."/>
            <person name="Antonio M."/>
            <person name="Oren A."/>
            <person name="Chaudhuri R.R."/>
            <person name="La Ragione R."/>
            <person name="Hildebrand F."/>
            <person name="Pallen M.J."/>
        </authorList>
    </citation>
    <scope>NUCLEOTIDE SEQUENCE</scope>
    <source>
        <strain evidence="1">USAMLcec4-12693</strain>
    </source>
</reference>
<dbReference type="Proteomes" id="UP000813420">
    <property type="component" value="Unassembled WGS sequence"/>
</dbReference>
<dbReference type="EMBL" id="DYXE01000046">
    <property type="protein sequence ID" value="HJH49556.1"/>
    <property type="molecule type" value="Genomic_DNA"/>
</dbReference>
<name>A0A9D2VXK6_9FIRM</name>
<sequence length="202" mass="22200">MEKGVHIDHPGLTQADIDAWKLADIKLDEHIAISKVDTDAVVKLRANEATAYDSFITSKNSIDEISSSSLLDIDAIRPKLKTEPDTAFFWSGRTDGIGGAENAANIAKSRGGVTLESTIEKQKIVMPEWDFNNPSTMEAWDLASGAYAEQVSGEIRAVIGSELRPGNIWENIELPRLKNNPNVTKITTIDPKTGIEHVIFER</sequence>
<evidence type="ECO:0000313" key="1">
    <source>
        <dbReference type="EMBL" id="HJH49556.1"/>
    </source>
</evidence>
<gene>
    <name evidence="1" type="ORF">K8V39_04765</name>
</gene>
<protein>
    <submittedName>
        <fullName evidence="1">Uncharacterized protein</fullName>
    </submittedName>
</protein>